<dbReference type="PANTHER" id="PTHR28199">
    <property type="entry name" value="PROCESSING OF GAS1 AND ALP PROTEIN 2"/>
    <property type="match status" value="1"/>
</dbReference>
<keyword evidence="2" id="KW-1133">Transmembrane helix</keyword>
<dbReference type="GO" id="GO:0015031">
    <property type="term" value="P:protein transport"/>
    <property type="evidence" value="ECO:0007669"/>
    <property type="project" value="TreeGrafter"/>
</dbReference>
<evidence type="ECO:0000256" key="1">
    <source>
        <dbReference type="SAM" id="MobiDB-lite"/>
    </source>
</evidence>
<dbReference type="AlphaFoldDB" id="A0A9P9ANH3"/>
<organism evidence="3 4">
    <name type="scientific">Thelonectria olida</name>
    <dbReference type="NCBI Taxonomy" id="1576542"/>
    <lineage>
        <taxon>Eukaryota</taxon>
        <taxon>Fungi</taxon>
        <taxon>Dikarya</taxon>
        <taxon>Ascomycota</taxon>
        <taxon>Pezizomycotina</taxon>
        <taxon>Sordariomycetes</taxon>
        <taxon>Hypocreomycetidae</taxon>
        <taxon>Hypocreales</taxon>
        <taxon>Nectriaceae</taxon>
        <taxon>Thelonectria</taxon>
    </lineage>
</organism>
<reference evidence="3 4" key="1">
    <citation type="journal article" date="2021" name="Nat. Commun.">
        <title>Genetic determinants of endophytism in the Arabidopsis root mycobiome.</title>
        <authorList>
            <person name="Mesny F."/>
            <person name="Miyauchi S."/>
            <person name="Thiergart T."/>
            <person name="Pickel B."/>
            <person name="Atanasova L."/>
            <person name="Karlsson M."/>
            <person name="Huettel B."/>
            <person name="Barry K.W."/>
            <person name="Haridas S."/>
            <person name="Chen C."/>
            <person name="Bauer D."/>
            <person name="Andreopoulos W."/>
            <person name="Pangilinan J."/>
            <person name="LaButti K."/>
            <person name="Riley R."/>
            <person name="Lipzen A."/>
            <person name="Clum A."/>
            <person name="Drula E."/>
            <person name="Henrissat B."/>
            <person name="Kohler A."/>
            <person name="Grigoriev I.V."/>
            <person name="Martin F.M."/>
            <person name="Hacquard S."/>
        </authorList>
    </citation>
    <scope>NUCLEOTIDE SEQUENCE [LARGE SCALE GENOMIC DNA]</scope>
    <source>
        <strain evidence="3 4">MPI-CAGE-CH-0241</strain>
    </source>
</reference>
<proteinExistence type="predicted"/>
<evidence type="ECO:0000313" key="4">
    <source>
        <dbReference type="Proteomes" id="UP000777438"/>
    </source>
</evidence>
<evidence type="ECO:0000313" key="3">
    <source>
        <dbReference type="EMBL" id="KAH6892092.1"/>
    </source>
</evidence>
<name>A0A9P9ANH3_9HYPO</name>
<dbReference type="OrthoDB" id="4227028at2759"/>
<comment type="caution">
    <text evidence="3">The sequence shown here is derived from an EMBL/GenBank/DDBJ whole genome shotgun (WGS) entry which is preliminary data.</text>
</comment>
<keyword evidence="2" id="KW-0472">Membrane</keyword>
<gene>
    <name evidence="3" type="ORF">B0T10DRAFT_284956</name>
</gene>
<feature type="region of interest" description="Disordered" evidence="1">
    <location>
        <begin position="87"/>
        <end position="125"/>
    </location>
</feature>
<dbReference type="InterPro" id="IPR011431">
    <property type="entry name" value="Trafficking_Pga2"/>
</dbReference>
<accession>A0A9P9ANH3</accession>
<dbReference type="EMBL" id="JAGPYM010000007">
    <property type="protein sequence ID" value="KAH6892092.1"/>
    <property type="molecule type" value="Genomic_DNA"/>
</dbReference>
<keyword evidence="2" id="KW-0812">Transmembrane</keyword>
<keyword evidence="4" id="KW-1185">Reference proteome</keyword>
<feature type="compositionally biased region" description="Acidic residues" evidence="1">
    <location>
        <begin position="149"/>
        <end position="160"/>
    </location>
</feature>
<evidence type="ECO:0000256" key="2">
    <source>
        <dbReference type="SAM" id="Phobius"/>
    </source>
</evidence>
<sequence length="160" mass="18129">MDPETQQQQPVDNEQVELNALGKFVAQFLQYGANASNNLSSTFTSLDTKGWLRLIMIVGGYMLLRPYIMKLSTKVAVKKMEEQDAKEKAEAEAKAQISPNELRGIAEQEPELDPEGDGTGADWGQRARVRQRVMLKDMLEAEEQRRLDEESDKELDDLLE</sequence>
<feature type="transmembrane region" description="Helical" evidence="2">
    <location>
        <begin position="50"/>
        <end position="68"/>
    </location>
</feature>
<protein>
    <submittedName>
        <fullName evidence="3">Trafficking PGA2-domain-containing protein</fullName>
    </submittedName>
</protein>
<dbReference type="Pfam" id="PF07543">
    <property type="entry name" value="PGA2"/>
    <property type="match status" value="1"/>
</dbReference>
<dbReference type="Proteomes" id="UP000777438">
    <property type="component" value="Unassembled WGS sequence"/>
</dbReference>
<dbReference type="PANTHER" id="PTHR28199:SF1">
    <property type="entry name" value="PROCESSING OF GAS1 AND ALP PROTEIN 2"/>
    <property type="match status" value="1"/>
</dbReference>
<feature type="region of interest" description="Disordered" evidence="1">
    <location>
        <begin position="140"/>
        <end position="160"/>
    </location>
</feature>